<name>A0A7X0V9M4_9ACTN</name>
<accession>A0A7X0V9M4</accession>
<dbReference type="InterPro" id="IPR018674">
    <property type="entry name" value="DUF2142_membrane"/>
</dbReference>
<dbReference type="AlphaFoldDB" id="A0A7X0V9M4"/>
<feature type="transmembrane region" description="Helical" evidence="2">
    <location>
        <begin position="163"/>
        <end position="182"/>
    </location>
</feature>
<dbReference type="RefSeq" id="WP_185251709.1">
    <property type="nucleotide sequence ID" value="NZ_JACKXE010000001.1"/>
</dbReference>
<evidence type="ECO:0000313" key="3">
    <source>
        <dbReference type="EMBL" id="MBB6626430.1"/>
    </source>
</evidence>
<feature type="transmembrane region" description="Helical" evidence="2">
    <location>
        <begin position="359"/>
        <end position="382"/>
    </location>
</feature>
<evidence type="ECO:0000256" key="2">
    <source>
        <dbReference type="SAM" id="Phobius"/>
    </source>
</evidence>
<dbReference type="EMBL" id="JACKXE010000001">
    <property type="protein sequence ID" value="MBB6626430.1"/>
    <property type="molecule type" value="Genomic_DNA"/>
</dbReference>
<keyword evidence="2" id="KW-0472">Membrane</keyword>
<evidence type="ECO:0000313" key="4">
    <source>
        <dbReference type="Proteomes" id="UP000523955"/>
    </source>
</evidence>
<feature type="transmembrane region" description="Helical" evidence="2">
    <location>
        <begin position="212"/>
        <end position="229"/>
    </location>
</feature>
<feature type="compositionally biased region" description="Polar residues" evidence="1">
    <location>
        <begin position="490"/>
        <end position="503"/>
    </location>
</feature>
<keyword evidence="2" id="KW-1133">Transmembrane helix</keyword>
<keyword evidence="4" id="KW-1185">Reference proteome</keyword>
<gene>
    <name evidence="3" type="ORF">H5V45_03750</name>
</gene>
<proteinExistence type="predicted"/>
<organism evidence="3 4">
    <name type="scientific">Nocardioides luti</name>
    <dbReference type="NCBI Taxonomy" id="2761101"/>
    <lineage>
        <taxon>Bacteria</taxon>
        <taxon>Bacillati</taxon>
        <taxon>Actinomycetota</taxon>
        <taxon>Actinomycetes</taxon>
        <taxon>Propionibacteriales</taxon>
        <taxon>Nocardioidaceae</taxon>
        <taxon>Nocardioides</taxon>
    </lineage>
</organism>
<evidence type="ECO:0000256" key="1">
    <source>
        <dbReference type="SAM" id="MobiDB-lite"/>
    </source>
</evidence>
<sequence>MSGAARRTWALFALTFVGISLVQLAWALVVPPFRGSDEHDHVFRAAAVARGEWRPDFQRVEDGRGDLVTVPGDLVTAAHPVCAALPYTGPDDCSASRTLADGQVQVGSAAARYHPAFYWVVGTAARPWHGAEAVYAMRAATAALCAALVALTLVTLRRSATTVWPGAALLVVLTPVTTYSMSIVAANGVEMAAGALLWAALLGVSRRRGAQDVRWFGPALLGACLLVTLRSLGPLWFVLILLAAALAVGRSAWWSALVDLGRTRLLAGGLLLGACLAGGVAWTMTSGTNQPAATDSFTGSPWPGIVEQPVVWVLQTVAAFPARDDSASPIVYALGLILFWALLAAGWRTSDGRGRLAAGLVVLASVLLPLAITVLTFASVGFAWQGRYGWPLALGVLLLAGRALDGAATQPSRRVGLVLVAAVAAVLATATAVGQLGVLHGELVTSPLATDPAWLRPSGALVVLLTALGCGLVALAAVNRRDEPAEAATTMPTRRTSASSLSR</sequence>
<feature type="transmembrane region" description="Helical" evidence="2">
    <location>
        <begin position="330"/>
        <end position="347"/>
    </location>
</feature>
<feature type="region of interest" description="Disordered" evidence="1">
    <location>
        <begin position="484"/>
        <end position="503"/>
    </location>
</feature>
<keyword evidence="2" id="KW-0812">Transmembrane</keyword>
<protein>
    <submittedName>
        <fullName evidence="3">DUF2142 domain-containing protein</fullName>
    </submittedName>
</protein>
<feature type="transmembrane region" description="Helical" evidence="2">
    <location>
        <begin position="458"/>
        <end position="478"/>
    </location>
</feature>
<feature type="transmembrane region" description="Helical" evidence="2">
    <location>
        <begin position="188"/>
        <end position="205"/>
    </location>
</feature>
<feature type="transmembrane region" description="Helical" evidence="2">
    <location>
        <begin position="235"/>
        <end position="253"/>
    </location>
</feature>
<dbReference type="Pfam" id="PF09913">
    <property type="entry name" value="DUF2142"/>
    <property type="match status" value="1"/>
</dbReference>
<comment type="caution">
    <text evidence="3">The sequence shown here is derived from an EMBL/GenBank/DDBJ whole genome shotgun (WGS) entry which is preliminary data.</text>
</comment>
<reference evidence="3 4" key="1">
    <citation type="submission" date="2020-08" db="EMBL/GenBank/DDBJ databases">
        <authorList>
            <person name="Seo M.-J."/>
        </authorList>
    </citation>
    <scope>NUCLEOTIDE SEQUENCE [LARGE SCALE GENOMIC DNA]</scope>
    <source>
        <strain evidence="3 4">KIGAM211</strain>
    </source>
</reference>
<feature type="transmembrane region" description="Helical" evidence="2">
    <location>
        <begin position="135"/>
        <end position="156"/>
    </location>
</feature>
<feature type="transmembrane region" description="Helical" evidence="2">
    <location>
        <begin position="416"/>
        <end position="438"/>
    </location>
</feature>
<feature type="transmembrane region" description="Helical" evidence="2">
    <location>
        <begin position="265"/>
        <end position="284"/>
    </location>
</feature>
<feature type="transmembrane region" description="Helical" evidence="2">
    <location>
        <begin position="388"/>
        <end position="404"/>
    </location>
</feature>
<dbReference type="Proteomes" id="UP000523955">
    <property type="component" value="Unassembled WGS sequence"/>
</dbReference>